<sequence length="338" mass="35489">MRVLQVEGGFGLDKLAFAERPEPEPGPGEVLVRIRAVSLNFRDLLMVQGQYNPRQKLPIIPAADAAGEVAAVGAGVSRVRPGDRVLNAFLPSWVSGRPNAEKMSGGLGSPHDGVLSEYRLFHESALVHTPEDLSDLEAASLPCAGVTAWSALIGLGQTRPGDVVLIQGTGGVALFALQFAKLAGATVVITSSSDEKLGRALAMGADHGINYRQEPKWGKAAAALVGADRIDHIVELGGADTLDQSIKAVRIGGMISLIGVLGGPKPEINLPLVVMRQVRLQGVTVGSREDTEEMIRAIQAAGLKPVLDERRFGFAEAPEAFAHMAAGGHFGKVVIAID</sequence>
<dbReference type="EMBL" id="JBHRTR010000027">
    <property type="protein sequence ID" value="MFC3228031.1"/>
    <property type="molecule type" value="Genomic_DNA"/>
</dbReference>
<feature type="domain" description="Enoyl reductase (ER)" evidence="1">
    <location>
        <begin position="11"/>
        <end position="335"/>
    </location>
</feature>
<gene>
    <name evidence="2" type="ORF">ACFOGJ_12360</name>
</gene>
<dbReference type="Proteomes" id="UP001595528">
    <property type="component" value="Unassembled WGS sequence"/>
</dbReference>
<dbReference type="SUPFAM" id="SSF50129">
    <property type="entry name" value="GroES-like"/>
    <property type="match status" value="1"/>
</dbReference>
<dbReference type="InterPro" id="IPR013154">
    <property type="entry name" value="ADH-like_N"/>
</dbReference>
<keyword evidence="2" id="KW-0560">Oxidoreductase</keyword>
<dbReference type="Gene3D" id="3.40.50.720">
    <property type="entry name" value="NAD(P)-binding Rossmann-like Domain"/>
    <property type="match status" value="1"/>
</dbReference>
<dbReference type="PANTHER" id="PTHR45033">
    <property type="match status" value="1"/>
</dbReference>
<protein>
    <submittedName>
        <fullName evidence="2">NAD(P)-dependent alcohol dehydrogenase</fullName>
        <ecNumber evidence="2">1.1.1.-</ecNumber>
    </submittedName>
</protein>
<dbReference type="CDD" id="cd08276">
    <property type="entry name" value="MDR7"/>
    <property type="match status" value="1"/>
</dbReference>
<evidence type="ECO:0000313" key="3">
    <source>
        <dbReference type="Proteomes" id="UP001595528"/>
    </source>
</evidence>
<dbReference type="RefSeq" id="WP_379900756.1">
    <property type="nucleotide sequence ID" value="NZ_JBHRTR010000027.1"/>
</dbReference>
<evidence type="ECO:0000259" key="1">
    <source>
        <dbReference type="SMART" id="SM00829"/>
    </source>
</evidence>
<dbReference type="InterPro" id="IPR020843">
    <property type="entry name" value="ER"/>
</dbReference>
<proteinExistence type="predicted"/>
<accession>A0ABV7L036</accession>
<dbReference type="GO" id="GO:0016491">
    <property type="term" value="F:oxidoreductase activity"/>
    <property type="evidence" value="ECO:0007669"/>
    <property type="project" value="UniProtKB-KW"/>
</dbReference>
<dbReference type="InterPro" id="IPR013149">
    <property type="entry name" value="ADH-like_C"/>
</dbReference>
<dbReference type="InterPro" id="IPR036291">
    <property type="entry name" value="NAD(P)-bd_dom_sf"/>
</dbReference>
<dbReference type="SMART" id="SM00829">
    <property type="entry name" value="PKS_ER"/>
    <property type="match status" value="1"/>
</dbReference>
<comment type="caution">
    <text evidence="2">The sequence shown here is derived from an EMBL/GenBank/DDBJ whole genome shotgun (WGS) entry which is preliminary data.</text>
</comment>
<dbReference type="InterPro" id="IPR052711">
    <property type="entry name" value="Zinc_ADH-like"/>
</dbReference>
<dbReference type="Pfam" id="PF08240">
    <property type="entry name" value="ADH_N"/>
    <property type="match status" value="1"/>
</dbReference>
<dbReference type="SUPFAM" id="SSF51735">
    <property type="entry name" value="NAD(P)-binding Rossmann-fold domains"/>
    <property type="match status" value="1"/>
</dbReference>
<dbReference type="Gene3D" id="3.90.180.10">
    <property type="entry name" value="Medium-chain alcohol dehydrogenases, catalytic domain"/>
    <property type="match status" value="1"/>
</dbReference>
<dbReference type="EC" id="1.1.1.-" evidence="2"/>
<dbReference type="InterPro" id="IPR011032">
    <property type="entry name" value="GroES-like_sf"/>
</dbReference>
<name>A0ABV7L036_9PROT</name>
<dbReference type="Pfam" id="PF00107">
    <property type="entry name" value="ADH_zinc_N"/>
    <property type="match status" value="1"/>
</dbReference>
<evidence type="ECO:0000313" key="2">
    <source>
        <dbReference type="EMBL" id="MFC3228031.1"/>
    </source>
</evidence>
<dbReference type="PANTHER" id="PTHR45033:SF2">
    <property type="entry name" value="ZINC-TYPE ALCOHOL DEHYDROGENASE-LIKE PROTEIN C1773.06C"/>
    <property type="match status" value="1"/>
</dbReference>
<keyword evidence="3" id="KW-1185">Reference proteome</keyword>
<organism evidence="2 3">
    <name type="scientific">Marinibaculum pumilum</name>
    <dbReference type="NCBI Taxonomy" id="1766165"/>
    <lineage>
        <taxon>Bacteria</taxon>
        <taxon>Pseudomonadati</taxon>
        <taxon>Pseudomonadota</taxon>
        <taxon>Alphaproteobacteria</taxon>
        <taxon>Rhodospirillales</taxon>
        <taxon>Rhodospirillaceae</taxon>
        <taxon>Marinibaculum</taxon>
    </lineage>
</organism>
<reference evidence="3" key="1">
    <citation type="journal article" date="2019" name="Int. J. Syst. Evol. Microbiol.">
        <title>The Global Catalogue of Microorganisms (GCM) 10K type strain sequencing project: providing services to taxonomists for standard genome sequencing and annotation.</title>
        <authorList>
            <consortium name="The Broad Institute Genomics Platform"/>
            <consortium name="The Broad Institute Genome Sequencing Center for Infectious Disease"/>
            <person name="Wu L."/>
            <person name="Ma J."/>
        </authorList>
    </citation>
    <scope>NUCLEOTIDE SEQUENCE [LARGE SCALE GENOMIC DNA]</scope>
    <source>
        <strain evidence="3">KCTC 42964</strain>
    </source>
</reference>